<dbReference type="OrthoDB" id="6052932at2759"/>
<keyword evidence="2" id="KW-0175">Coiled coil</keyword>
<organism evidence="4 5">
    <name type="scientific">Mytilus coruscus</name>
    <name type="common">Sea mussel</name>
    <dbReference type="NCBI Taxonomy" id="42192"/>
    <lineage>
        <taxon>Eukaryota</taxon>
        <taxon>Metazoa</taxon>
        <taxon>Spiralia</taxon>
        <taxon>Lophotrochozoa</taxon>
        <taxon>Mollusca</taxon>
        <taxon>Bivalvia</taxon>
        <taxon>Autobranchia</taxon>
        <taxon>Pteriomorphia</taxon>
        <taxon>Mytilida</taxon>
        <taxon>Mytiloidea</taxon>
        <taxon>Mytilidae</taxon>
        <taxon>Mytilinae</taxon>
        <taxon>Mytilus</taxon>
    </lineage>
</organism>
<keyword evidence="5" id="KW-1185">Reference proteome</keyword>
<keyword evidence="1" id="KW-0863">Zinc-finger</keyword>
<keyword evidence="1" id="KW-0479">Metal-binding</keyword>
<accession>A0A6J8AAL1</accession>
<dbReference type="InterPro" id="IPR047153">
    <property type="entry name" value="TRIM45/56/19-like"/>
</dbReference>
<keyword evidence="1" id="KW-0862">Zinc</keyword>
<dbReference type="SUPFAM" id="SSF101898">
    <property type="entry name" value="NHL repeat"/>
    <property type="match status" value="1"/>
</dbReference>
<evidence type="ECO:0000313" key="5">
    <source>
        <dbReference type="Proteomes" id="UP000507470"/>
    </source>
</evidence>
<dbReference type="Gene3D" id="3.30.160.60">
    <property type="entry name" value="Classic Zinc Finger"/>
    <property type="match status" value="1"/>
</dbReference>
<protein>
    <recommendedName>
        <fullName evidence="3">B box-type domain-containing protein</fullName>
    </recommendedName>
</protein>
<dbReference type="EMBL" id="CACVKT020001008">
    <property type="protein sequence ID" value="CAC5364545.1"/>
    <property type="molecule type" value="Genomic_DNA"/>
</dbReference>
<gene>
    <name evidence="4" type="ORF">MCOR_5550</name>
</gene>
<dbReference type="GO" id="GO:0008270">
    <property type="term" value="F:zinc ion binding"/>
    <property type="evidence" value="ECO:0007669"/>
    <property type="project" value="UniProtKB-KW"/>
</dbReference>
<dbReference type="Proteomes" id="UP000507470">
    <property type="component" value="Unassembled WGS sequence"/>
</dbReference>
<dbReference type="InterPro" id="IPR011042">
    <property type="entry name" value="6-blade_b-propeller_TolB-like"/>
</dbReference>
<evidence type="ECO:0000313" key="4">
    <source>
        <dbReference type="EMBL" id="CAC5364545.1"/>
    </source>
</evidence>
<dbReference type="CDD" id="cd19757">
    <property type="entry name" value="Bbox1"/>
    <property type="match status" value="1"/>
</dbReference>
<feature type="domain" description="B box-type" evidence="3">
    <location>
        <begin position="10"/>
        <end position="53"/>
    </location>
</feature>
<dbReference type="PROSITE" id="PS50119">
    <property type="entry name" value="ZF_BBOX"/>
    <property type="match status" value="1"/>
</dbReference>
<dbReference type="AlphaFoldDB" id="A0A6J8AAL1"/>
<feature type="coiled-coil region" evidence="2">
    <location>
        <begin position="118"/>
        <end position="163"/>
    </location>
</feature>
<reference evidence="4 5" key="1">
    <citation type="submission" date="2020-06" db="EMBL/GenBank/DDBJ databases">
        <authorList>
            <person name="Li R."/>
            <person name="Bekaert M."/>
        </authorList>
    </citation>
    <scope>NUCLEOTIDE SEQUENCE [LARGE SCALE GENOMIC DNA]</scope>
    <source>
        <strain evidence="5">wild</strain>
    </source>
</reference>
<evidence type="ECO:0000256" key="2">
    <source>
        <dbReference type="SAM" id="Coils"/>
    </source>
</evidence>
<dbReference type="Gene3D" id="2.120.10.30">
    <property type="entry name" value="TolB, C-terminal domain"/>
    <property type="match status" value="1"/>
</dbReference>
<name>A0A6J8AAL1_MYTCO</name>
<sequence>MATNWSICGVCDNLQITKHSVVWCSECDKGLCGECKKHHAVSKASKSHKTVSIAEYKMLPTEVLKTFQTCKLHNEKYELFCRKHDCLCCKKCLKSHNDCKGLTDINEIIKNVKTSNALNEIEQTLQEVVDNIKRLSTNRNENLKSIENKKREIEAEIKKTRINVNHHLDKLQDDLIKELTRVEQGEKSKIENLLSTLRTKEKEITEVQENIASIKRHASELQTFFTMKDIEKYIAGEEKCIQSITISDITNEVNISCQINKSLHQITASVQKFGEINVSSVRRDLSIQKRKDRQAQIMVALPTRNIDNLTLKLQKSINTTLSDVYGCSLLPDDRMVFSFYSDDKIRVLKSDESKDFEIKTIGQTFDVVFIGDDSIAVTSGDSDQINIIDLKKQKLKKSIKINSYNYGVVYKDGHLIYCAEEKGLQMINLNDETITNITNTKLPDFAYVAAFGDKLFYTNNTNDSVTCCDYHGNILWTFRDKSVLLTPVGISVDNDGHVFVVGYDTHNVVVISPNGQRYRQLLSIENRLKYPGALHYDTSTNELLVANSSNDAFLYDVK</sequence>
<proteinExistence type="predicted"/>
<evidence type="ECO:0000256" key="1">
    <source>
        <dbReference type="PROSITE-ProRule" id="PRU00024"/>
    </source>
</evidence>
<evidence type="ECO:0000259" key="3">
    <source>
        <dbReference type="PROSITE" id="PS50119"/>
    </source>
</evidence>
<dbReference type="InterPro" id="IPR000315">
    <property type="entry name" value="Znf_B-box"/>
</dbReference>
<dbReference type="PANTHER" id="PTHR25462">
    <property type="entry name" value="BONUS, ISOFORM C-RELATED"/>
    <property type="match status" value="1"/>
</dbReference>
<feature type="coiled-coil region" evidence="2">
    <location>
        <begin position="190"/>
        <end position="217"/>
    </location>
</feature>
<dbReference type="PANTHER" id="PTHR25462:SF296">
    <property type="entry name" value="MEIOTIC P26, ISOFORM F"/>
    <property type="match status" value="1"/>
</dbReference>